<dbReference type="InterPro" id="IPR045861">
    <property type="entry name" value="CorA_cytoplasmic_dom"/>
</dbReference>
<dbReference type="KEGG" id="lnu:N7U66_01540"/>
<dbReference type="RefSeq" id="WP_267677023.1">
    <property type="nucleotide sequence ID" value="NZ_CP113088.1"/>
</dbReference>
<evidence type="ECO:0008006" key="3">
    <source>
        <dbReference type="Google" id="ProtNLM"/>
    </source>
</evidence>
<dbReference type="SUPFAM" id="SSF143865">
    <property type="entry name" value="CorA soluble domain-like"/>
    <property type="match status" value="1"/>
</dbReference>
<evidence type="ECO:0000313" key="1">
    <source>
        <dbReference type="EMBL" id="WAC02425.1"/>
    </source>
</evidence>
<sequence length="103" mass="11840">MARFTTKHKQEIGLSPDEFIFRGEQKIATVLLRIIDFDSENQKEDSVKTVKDVIDYQYKDTVTWFNIDGLHNKSIMEEVSKGFNLDTLILADVMDTHAETQGS</sequence>
<name>A0A9E8MWX0_9FLAO</name>
<dbReference type="Gene3D" id="3.30.460.20">
    <property type="entry name" value="CorA soluble domain-like"/>
    <property type="match status" value="1"/>
</dbReference>
<gene>
    <name evidence="1" type="ORF">N7U66_01540</name>
</gene>
<reference evidence="1" key="1">
    <citation type="submission" date="2022-11" db="EMBL/GenBank/DDBJ databases">
        <title>Lacinutrix neustonica HL-RS19T sp. nov., isolated from the surface microlayer sample of brackish Lake Shihwa.</title>
        <authorList>
            <person name="Choi J.Y."/>
            <person name="Hwang C.Y."/>
        </authorList>
    </citation>
    <scope>NUCLEOTIDE SEQUENCE</scope>
    <source>
        <strain evidence="1">HL-RS19</strain>
    </source>
</reference>
<evidence type="ECO:0000313" key="2">
    <source>
        <dbReference type="Proteomes" id="UP001164705"/>
    </source>
</evidence>
<dbReference type="EMBL" id="CP113088">
    <property type="protein sequence ID" value="WAC02425.1"/>
    <property type="molecule type" value="Genomic_DNA"/>
</dbReference>
<keyword evidence="2" id="KW-1185">Reference proteome</keyword>
<accession>A0A9E8MWX0</accession>
<dbReference type="Proteomes" id="UP001164705">
    <property type="component" value="Chromosome"/>
</dbReference>
<dbReference type="AlphaFoldDB" id="A0A9E8MWX0"/>
<protein>
    <recommendedName>
        <fullName evidence="3">Magnesium and cobalt transport protein CorA</fullName>
    </recommendedName>
</protein>
<proteinExistence type="predicted"/>
<organism evidence="1 2">
    <name type="scientific">Lacinutrix neustonica</name>
    <dbReference type="NCBI Taxonomy" id="2980107"/>
    <lineage>
        <taxon>Bacteria</taxon>
        <taxon>Pseudomonadati</taxon>
        <taxon>Bacteroidota</taxon>
        <taxon>Flavobacteriia</taxon>
        <taxon>Flavobacteriales</taxon>
        <taxon>Flavobacteriaceae</taxon>
        <taxon>Lacinutrix</taxon>
    </lineage>
</organism>